<evidence type="ECO:0000256" key="2">
    <source>
        <dbReference type="ARBA" id="ARBA00023002"/>
    </source>
</evidence>
<keyword evidence="5" id="KW-1185">Reference proteome</keyword>
<dbReference type="InterPro" id="IPR036291">
    <property type="entry name" value="NAD(P)-bd_dom_sf"/>
</dbReference>
<feature type="region of interest" description="Disordered" evidence="3">
    <location>
        <begin position="1"/>
        <end position="21"/>
    </location>
</feature>
<dbReference type="GO" id="GO:0016491">
    <property type="term" value="F:oxidoreductase activity"/>
    <property type="evidence" value="ECO:0007669"/>
    <property type="project" value="UniProtKB-KW"/>
</dbReference>
<dbReference type="GeneID" id="20655601"/>
<dbReference type="InterPro" id="IPR002347">
    <property type="entry name" value="SDR_fam"/>
</dbReference>
<dbReference type="PRINTS" id="PR00081">
    <property type="entry name" value="GDHRDH"/>
</dbReference>
<dbReference type="PANTHER" id="PTHR24320:SF148">
    <property type="entry name" value="NAD(P)-BINDING ROSSMANN-FOLD SUPERFAMILY PROTEIN"/>
    <property type="match status" value="1"/>
</dbReference>
<sequence length="337" mass="36770">MGAKASKSAASQPQVPSNWNAAQMPSQAGKVAIVTGANSGIGYEMALELARKGAEVVLACRNEERSLQAQADIVGQLAASADAGSVKFMQVDVGDLSSVRNFCEEFKKAYSRLDILINNAGIGGGTYTKTVDGYELVFATNYLGHFLLTTQLFYYLKKSAPARVVSVSSFLHCFVHRQAWLSFNENRVMAPNEKTYAQWSNYANTKLYNILFTMELHRRLRAKGITGVTAAACHPGIASTNLFTAPATDNRSCFWKIFFKASTVVPHQSTQMGALPTLYAATGDNVAGGDFFGPGNLGTFFGYPRREEPSKLSRSTKAAWKLWEASEKLAKVNFCFE</sequence>
<dbReference type="Gene3D" id="3.40.50.720">
    <property type="entry name" value="NAD(P)-binding Rossmann-like Domain"/>
    <property type="match status" value="1"/>
</dbReference>
<gene>
    <name evidence="4" type="ORF">PHYSODRAFT_483273</name>
</gene>
<dbReference type="SUPFAM" id="SSF51735">
    <property type="entry name" value="NAD(P)-binding Rossmann-fold domains"/>
    <property type="match status" value="1"/>
</dbReference>
<evidence type="ECO:0000256" key="3">
    <source>
        <dbReference type="SAM" id="MobiDB-lite"/>
    </source>
</evidence>
<dbReference type="FunCoup" id="G4Z0E4">
    <property type="interactions" value="8"/>
</dbReference>
<reference evidence="4 5" key="1">
    <citation type="journal article" date="2006" name="Science">
        <title>Phytophthora genome sequences uncover evolutionary origins and mechanisms of pathogenesis.</title>
        <authorList>
            <person name="Tyler B.M."/>
            <person name="Tripathy S."/>
            <person name="Zhang X."/>
            <person name="Dehal P."/>
            <person name="Jiang R.H."/>
            <person name="Aerts A."/>
            <person name="Arredondo F.D."/>
            <person name="Baxter L."/>
            <person name="Bensasson D."/>
            <person name="Beynon J.L."/>
            <person name="Chapman J."/>
            <person name="Damasceno C.M."/>
            <person name="Dorrance A.E."/>
            <person name="Dou D."/>
            <person name="Dickerman A.W."/>
            <person name="Dubchak I.L."/>
            <person name="Garbelotto M."/>
            <person name="Gijzen M."/>
            <person name="Gordon S.G."/>
            <person name="Govers F."/>
            <person name="Grunwald N.J."/>
            <person name="Huang W."/>
            <person name="Ivors K.L."/>
            <person name="Jones R.W."/>
            <person name="Kamoun S."/>
            <person name="Krampis K."/>
            <person name="Lamour K.H."/>
            <person name="Lee M.K."/>
            <person name="McDonald W.H."/>
            <person name="Medina M."/>
            <person name="Meijer H.J."/>
            <person name="Nordberg E.K."/>
            <person name="Maclean D.J."/>
            <person name="Ospina-Giraldo M.D."/>
            <person name="Morris P.F."/>
            <person name="Phuntumart V."/>
            <person name="Putnam N.H."/>
            <person name="Rash S."/>
            <person name="Rose J.K."/>
            <person name="Sakihama Y."/>
            <person name="Salamov A.A."/>
            <person name="Savidor A."/>
            <person name="Scheuring C.F."/>
            <person name="Smith B.M."/>
            <person name="Sobral B.W."/>
            <person name="Terry A."/>
            <person name="Torto-Alalibo T.A."/>
            <person name="Win J."/>
            <person name="Xu Z."/>
            <person name="Zhang H."/>
            <person name="Grigoriev I.V."/>
            <person name="Rokhsar D.S."/>
            <person name="Boore J.L."/>
        </authorList>
    </citation>
    <scope>NUCLEOTIDE SEQUENCE [LARGE SCALE GENOMIC DNA]</scope>
    <source>
        <strain evidence="4 5">P6497</strain>
    </source>
</reference>
<feature type="compositionally biased region" description="Polar residues" evidence="3">
    <location>
        <begin position="12"/>
        <end position="21"/>
    </location>
</feature>
<proteinExistence type="inferred from homology"/>
<evidence type="ECO:0000313" key="4">
    <source>
        <dbReference type="EMBL" id="EGZ25230.1"/>
    </source>
</evidence>
<dbReference type="Proteomes" id="UP000002640">
    <property type="component" value="Unassembled WGS sequence"/>
</dbReference>
<dbReference type="CDD" id="cd05327">
    <property type="entry name" value="retinol-DH_like_SDR_c_like"/>
    <property type="match status" value="1"/>
</dbReference>
<dbReference type="SMR" id="G4Z0E4"/>
<dbReference type="EMBL" id="JH159152">
    <property type="protein sequence ID" value="EGZ25230.1"/>
    <property type="molecule type" value="Genomic_DNA"/>
</dbReference>
<evidence type="ECO:0008006" key="6">
    <source>
        <dbReference type="Google" id="ProtNLM"/>
    </source>
</evidence>
<evidence type="ECO:0000313" key="5">
    <source>
        <dbReference type="Proteomes" id="UP000002640"/>
    </source>
</evidence>
<dbReference type="RefSeq" id="XP_009520518.1">
    <property type="nucleotide sequence ID" value="XM_009522223.1"/>
</dbReference>
<dbReference type="OMA" id="NNEYADH"/>
<evidence type="ECO:0000256" key="1">
    <source>
        <dbReference type="ARBA" id="ARBA00006484"/>
    </source>
</evidence>
<protein>
    <recommendedName>
        <fullName evidence="6">WW domain-containing oxidoreductase</fullName>
    </recommendedName>
</protein>
<name>G4Z0E4_PHYSP</name>
<comment type="similarity">
    <text evidence="1">Belongs to the short-chain dehydrogenases/reductases (SDR) family.</text>
</comment>
<organism evidence="4 5">
    <name type="scientific">Phytophthora sojae (strain P6497)</name>
    <name type="common">Soybean stem and root rot agent</name>
    <name type="synonym">Phytophthora megasperma f. sp. glycines</name>
    <dbReference type="NCBI Taxonomy" id="1094619"/>
    <lineage>
        <taxon>Eukaryota</taxon>
        <taxon>Sar</taxon>
        <taxon>Stramenopiles</taxon>
        <taxon>Oomycota</taxon>
        <taxon>Peronosporomycetes</taxon>
        <taxon>Peronosporales</taxon>
        <taxon>Peronosporaceae</taxon>
        <taxon>Phytophthora</taxon>
    </lineage>
</organism>
<dbReference type="NCBIfam" id="NF004846">
    <property type="entry name" value="PRK06197.1"/>
    <property type="match status" value="1"/>
</dbReference>
<keyword evidence="2" id="KW-0560">Oxidoreductase</keyword>
<dbReference type="STRING" id="1094619.G4Z0E4"/>
<dbReference type="Pfam" id="PF00106">
    <property type="entry name" value="adh_short"/>
    <property type="match status" value="1"/>
</dbReference>
<feature type="compositionally biased region" description="Low complexity" evidence="3">
    <location>
        <begin position="1"/>
        <end position="11"/>
    </location>
</feature>
<accession>G4Z0E4</accession>
<dbReference type="KEGG" id="psoj:PHYSODRAFT_483273"/>
<dbReference type="AlphaFoldDB" id="G4Z0E4"/>
<dbReference type="InParanoid" id="G4Z0E4"/>
<dbReference type="PANTHER" id="PTHR24320">
    <property type="entry name" value="RETINOL DEHYDROGENASE"/>
    <property type="match status" value="1"/>
</dbReference>